<evidence type="ECO:0000313" key="2">
    <source>
        <dbReference type="Proteomes" id="UP000828390"/>
    </source>
</evidence>
<evidence type="ECO:0000313" key="1">
    <source>
        <dbReference type="EMBL" id="KAH3779860.1"/>
    </source>
</evidence>
<keyword evidence="2" id="KW-1185">Reference proteome</keyword>
<dbReference type="EMBL" id="JAIWYP010000008">
    <property type="protein sequence ID" value="KAH3779860.1"/>
    <property type="molecule type" value="Genomic_DNA"/>
</dbReference>
<gene>
    <name evidence="1" type="ORF">DPMN_157668</name>
</gene>
<dbReference type="Proteomes" id="UP000828390">
    <property type="component" value="Unassembled WGS sequence"/>
</dbReference>
<proteinExistence type="predicted"/>
<protein>
    <submittedName>
        <fullName evidence="1">Uncharacterized protein</fullName>
    </submittedName>
</protein>
<dbReference type="AlphaFoldDB" id="A0A9D4EHQ4"/>
<reference evidence="1" key="1">
    <citation type="journal article" date="2019" name="bioRxiv">
        <title>The Genome of the Zebra Mussel, Dreissena polymorpha: A Resource for Invasive Species Research.</title>
        <authorList>
            <person name="McCartney M.A."/>
            <person name="Auch B."/>
            <person name="Kono T."/>
            <person name="Mallez S."/>
            <person name="Zhang Y."/>
            <person name="Obille A."/>
            <person name="Becker A."/>
            <person name="Abrahante J.E."/>
            <person name="Garbe J."/>
            <person name="Badalamenti J.P."/>
            <person name="Herman A."/>
            <person name="Mangelson H."/>
            <person name="Liachko I."/>
            <person name="Sullivan S."/>
            <person name="Sone E.D."/>
            <person name="Koren S."/>
            <person name="Silverstein K.A.T."/>
            <person name="Beckman K.B."/>
            <person name="Gohl D.M."/>
        </authorList>
    </citation>
    <scope>NUCLEOTIDE SEQUENCE</scope>
    <source>
        <strain evidence="1">Duluth1</strain>
        <tissue evidence="1">Whole animal</tissue>
    </source>
</reference>
<name>A0A9D4EHQ4_DREPO</name>
<organism evidence="1 2">
    <name type="scientific">Dreissena polymorpha</name>
    <name type="common">Zebra mussel</name>
    <name type="synonym">Mytilus polymorpha</name>
    <dbReference type="NCBI Taxonomy" id="45954"/>
    <lineage>
        <taxon>Eukaryota</taxon>
        <taxon>Metazoa</taxon>
        <taxon>Spiralia</taxon>
        <taxon>Lophotrochozoa</taxon>
        <taxon>Mollusca</taxon>
        <taxon>Bivalvia</taxon>
        <taxon>Autobranchia</taxon>
        <taxon>Heteroconchia</taxon>
        <taxon>Euheterodonta</taxon>
        <taxon>Imparidentia</taxon>
        <taxon>Neoheterodontei</taxon>
        <taxon>Myida</taxon>
        <taxon>Dreissenoidea</taxon>
        <taxon>Dreissenidae</taxon>
        <taxon>Dreissena</taxon>
    </lineage>
</organism>
<sequence length="51" mass="5821">MMKCERCNEKLVFGLGPSARELLESEERIELLEVQAFERAGGYPECWVDAS</sequence>
<reference evidence="1" key="2">
    <citation type="submission" date="2020-11" db="EMBL/GenBank/DDBJ databases">
        <authorList>
            <person name="McCartney M.A."/>
            <person name="Auch B."/>
            <person name="Kono T."/>
            <person name="Mallez S."/>
            <person name="Becker A."/>
            <person name="Gohl D.M."/>
            <person name="Silverstein K.A.T."/>
            <person name="Koren S."/>
            <person name="Bechman K.B."/>
            <person name="Herman A."/>
            <person name="Abrahante J.E."/>
            <person name="Garbe J."/>
        </authorList>
    </citation>
    <scope>NUCLEOTIDE SEQUENCE</scope>
    <source>
        <strain evidence="1">Duluth1</strain>
        <tissue evidence="1">Whole animal</tissue>
    </source>
</reference>
<comment type="caution">
    <text evidence="1">The sequence shown here is derived from an EMBL/GenBank/DDBJ whole genome shotgun (WGS) entry which is preliminary data.</text>
</comment>
<accession>A0A9D4EHQ4</accession>